<evidence type="ECO:0000259" key="5">
    <source>
        <dbReference type="Pfam" id="PF13458"/>
    </source>
</evidence>
<evidence type="ECO:0000256" key="3">
    <source>
        <dbReference type="ARBA" id="ARBA00022970"/>
    </source>
</evidence>
<keyword evidence="3" id="KW-0029">Amino-acid transport</keyword>
<dbReference type="OrthoDB" id="9791590at2"/>
<dbReference type="Proteomes" id="UP000193077">
    <property type="component" value="Unassembled WGS sequence"/>
</dbReference>
<protein>
    <submittedName>
        <fullName evidence="6">Leucine-specific-binding protein</fullName>
    </submittedName>
</protein>
<proteinExistence type="inferred from homology"/>
<evidence type="ECO:0000313" key="7">
    <source>
        <dbReference type="Proteomes" id="UP000193077"/>
    </source>
</evidence>
<dbReference type="EMBL" id="FWFO01000001">
    <property type="protein sequence ID" value="SLN24904.1"/>
    <property type="molecule type" value="Genomic_DNA"/>
</dbReference>
<feature type="domain" description="Leucine-binding protein" evidence="5">
    <location>
        <begin position="31"/>
        <end position="351"/>
    </location>
</feature>
<reference evidence="6 7" key="1">
    <citation type="submission" date="2017-03" db="EMBL/GenBank/DDBJ databases">
        <authorList>
            <person name="Afonso C.L."/>
            <person name="Miller P.J."/>
            <person name="Scott M.A."/>
            <person name="Spackman E."/>
            <person name="Goraichik I."/>
            <person name="Dimitrov K.M."/>
            <person name="Suarez D.L."/>
            <person name="Swayne D.E."/>
        </authorList>
    </citation>
    <scope>NUCLEOTIDE SEQUENCE [LARGE SCALE GENOMIC DNA]</scope>
    <source>
        <strain evidence="6 7">CECT 7639</strain>
    </source>
</reference>
<feature type="chain" id="PRO_5012124922" evidence="4">
    <location>
        <begin position="27"/>
        <end position="395"/>
    </location>
</feature>
<keyword evidence="2 4" id="KW-0732">Signal</keyword>
<dbReference type="Pfam" id="PF13458">
    <property type="entry name" value="Peripla_BP_6"/>
    <property type="match status" value="1"/>
</dbReference>
<evidence type="ECO:0000256" key="1">
    <source>
        <dbReference type="ARBA" id="ARBA00010062"/>
    </source>
</evidence>
<dbReference type="AlphaFoldDB" id="A0A1Y5RXJ9"/>
<dbReference type="InterPro" id="IPR051010">
    <property type="entry name" value="BCAA_transport"/>
</dbReference>
<evidence type="ECO:0000313" key="6">
    <source>
        <dbReference type="EMBL" id="SLN24904.1"/>
    </source>
</evidence>
<dbReference type="RefSeq" id="WP_085794504.1">
    <property type="nucleotide sequence ID" value="NZ_FWFO01000001.1"/>
</dbReference>
<evidence type="ECO:0000256" key="2">
    <source>
        <dbReference type="ARBA" id="ARBA00022729"/>
    </source>
</evidence>
<sequence>MHRRSLMKTALTAATLTALGATAAFAENPVLKIGFVGVTSGPAAAWGISNQRSMEVRADWINETGGYTIGDTTYDIEIVSFDDQKDPKRAIAGMEKMAQEGIHYVVGPNVDDGAAAVRPVAEANGIMYFPYAFPKELYQAPASNAVLGMVANYQSGPAIYKHLMESEGVETVAFIAANESDPLSQRDGGVAAAEALGLEVVSSSVTYQVDTTDFTPVLTPVMRAQPDLLVLSGVSPANAPQLIRSARELGFQGLISTETAQDAGVLAEGAGDLANGFISVGGASTPELASPLMNEFVARYTEMFGEYNDESNTKVYALEYILETLKANPAAIDDVDTFQATMDTFEAPNPYMNGDATLRYVGMTSFGQRRQVAVPLVVNVYQDGAFETLFVAEVD</sequence>
<dbReference type="CDD" id="cd06336">
    <property type="entry name" value="PBP1_ABC_ligand_binding-like"/>
    <property type="match status" value="1"/>
</dbReference>
<gene>
    <name evidence="6" type="primary">livK_1</name>
    <name evidence="6" type="ORF">TRL7639_00830</name>
</gene>
<feature type="signal peptide" evidence="4">
    <location>
        <begin position="1"/>
        <end position="26"/>
    </location>
</feature>
<dbReference type="PANTHER" id="PTHR30483">
    <property type="entry name" value="LEUCINE-SPECIFIC-BINDING PROTEIN"/>
    <property type="match status" value="1"/>
</dbReference>
<dbReference type="PANTHER" id="PTHR30483:SF6">
    <property type="entry name" value="PERIPLASMIC BINDING PROTEIN OF ABC TRANSPORTER FOR NATURAL AMINO ACIDS"/>
    <property type="match status" value="1"/>
</dbReference>
<organism evidence="6 7">
    <name type="scientific">Falsiruegeria litorea R37</name>
    <dbReference type="NCBI Taxonomy" id="1200284"/>
    <lineage>
        <taxon>Bacteria</taxon>
        <taxon>Pseudomonadati</taxon>
        <taxon>Pseudomonadota</taxon>
        <taxon>Alphaproteobacteria</taxon>
        <taxon>Rhodobacterales</taxon>
        <taxon>Roseobacteraceae</taxon>
        <taxon>Falsiruegeria</taxon>
    </lineage>
</organism>
<dbReference type="GO" id="GO:0006865">
    <property type="term" value="P:amino acid transport"/>
    <property type="evidence" value="ECO:0007669"/>
    <property type="project" value="UniProtKB-KW"/>
</dbReference>
<dbReference type="InterPro" id="IPR028081">
    <property type="entry name" value="Leu-bd"/>
</dbReference>
<dbReference type="InterPro" id="IPR028082">
    <property type="entry name" value="Peripla_BP_I"/>
</dbReference>
<evidence type="ECO:0000256" key="4">
    <source>
        <dbReference type="SAM" id="SignalP"/>
    </source>
</evidence>
<accession>A0A1Y5RXJ9</accession>
<dbReference type="SUPFAM" id="SSF53822">
    <property type="entry name" value="Periplasmic binding protein-like I"/>
    <property type="match status" value="1"/>
</dbReference>
<dbReference type="Gene3D" id="3.40.50.2300">
    <property type="match status" value="2"/>
</dbReference>
<name>A0A1Y5RXJ9_9RHOB</name>
<keyword evidence="7" id="KW-1185">Reference proteome</keyword>
<keyword evidence="3" id="KW-0813">Transport</keyword>
<comment type="similarity">
    <text evidence="1">Belongs to the leucine-binding protein family.</text>
</comment>